<proteinExistence type="predicted"/>
<comment type="caution">
    <text evidence="1">The sequence shown here is derived from an EMBL/GenBank/DDBJ whole genome shotgun (WGS) entry which is preliminary data.</text>
</comment>
<evidence type="ECO:0000313" key="2">
    <source>
        <dbReference type="Proteomes" id="UP001227268"/>
    </source>
</evidence>
<organism evidence="1 2">
    <name type="scientific">Naganishia friedmannii</name>
    <dbReference type="NCBI Taxonomy" id="89922"/>
    <lineage>
        <taxon>Eukaryota</taxon>
        <taxon>Fungi</taxon>
        <taxon>Dikarya</taxon>
        <taxon>Basidiomycota</taxon>
        <taxon>Agaricomycotina</taxon>
        <taxon>Tremellomycetes</taxon>
        <taxon>Filobasidiales</taxon>
        <taxon>Filobasidiaceae</taxon>
        <taxon>Naganishia</taxon>
    </lineage>
</organism>
<accession>A0ACC2VE99</accession>
<dbReference type="Proteomes" id="UP001227268">
    <property type="component" value="Unassembled WGS sequence"/>
</dbReference>
<dbReference type="EMBL" id="JASBWT010000016">
    <property type="protein sequence ID" value="KAJ9097642.1"/>
    <property type="molecule type" value="Genomic_DNA"/>
</dbReference>
<name>A0ACC2VE99_9TREE</name>
<gene>
    <name evidence="1" type="ORF">QFC21_004678</name>
</gene>
<sequence>MTNPSPSDLPVANQPIVIDDDDVPQNQSTQNTATQTNGGVGIEMNNIQVFGAPQESTYIPPSELPESYFAPTTNDLTLAQTALSRRTAALAHRPLQLAAQREEEAKKREKIKGERWPRTVIRVRFSDRTVVQKEFASGDKIGAVYDFVRSTLAEEYRSKTFTLYQPPNIRFPEHPTTAPATKKPRSLNQFNAKPPPPVKETLLDLQLVPQSLLMVRFDEDELNRSDRQAPLLPHLIQAATPLPAAPDFDNPQTPVPPQLKTTDPSVGESGKPDAGKEKKIPKWLQKGLMKK</sequence>
<reference evidence="1" key="1">
    <citation type="submission" date="2023-04" db="EMBL/GenBank/DDBJ databases">
        <title>Draft Genome sequencing of Naganishia species isolated from polar environments using Oxford Nanopore Technology.</title>
        <authorList>
            <person name="Leo P."/>
            <person name="Venkateswaran K."/>
        </authorList>
    </citation>
    <scope>NUCLEOTIDE SEQUENCE</scope>
    <source>
        <strain evidence="1">MNA-CCFEE 5423</strain>
    </source>
</reference>
<keyword evidence="2" id="KW-1185">Reference proteome</keyword>
<evidence type="ECO:0000313" key="1">
    <source>
        <dbReference type="EMBL" id="KAJ9097642.1"/>
    </source>
</evidence>
<protein>
    <submittedName>
        <fullName evidence="1">Uncharacterized protein</fullName>
    </submittedName>
</protein>